<organism evidence="3 4">
    <name type="scientific">Natronospira elongata</name>
    <dbReference type="NCBI Taxonomy" id="3110268"/>
    <lineage>
        <taxon>Bacteria</taxon>
        <taxon>Pseudomonadati</taxon>
        <taxon>Pseudomonadota</taxon>
        <taxon>Gammaproteobacteria</taxon>
        <taxon>Natronospirales</taxon>
        <taxon>Natronospiraceae</taxon>
        <taxon>Natronospira</taxon>
    </lineage>
</organism>
<dbReference type="AlphaFoldDB" id="A0AAP6JFN9"/>
<accession>A0AAP6JFN9</accession>
<dbReference type="PANTHER" id="PTHR42208">
    <property type="entry name" value="HEAVY METAL TRANSPORTER-RELATED"/>
    <property type="match status" value="1"/>
</dbReference>
<evidence type="ECO:0000256" key="1">
    <source>
        <dbReference type="SAM" id="Phobius"/>
    </source>
</evidence>
<feature type="transmembrane region" description="Helical" evidence="1">
    <location>
        <begin position="86"/>
        <end position="108"/>
    </location>
</feature>
<dbReference type="Pfam" id="PF13386">
    <property type="entry name" value="DsbD_2"/>
    <property type="match status" value="1"/>
</dbReference>
<gene>
    <name evidence="3" type="ORF">VCB98_09090</name>
</gene>
<comment type="caution">
    <text evidence="3">The sequence shown here is derived from an EMBL/GenBank/DDBJ whole genome shotgun (WGS) entry which is preliminary data.</text>
</comment>
<feature type="domain" description="Urease accessory protein UreH-like transmembrane" evidence="2">
    <location>
        <begin position="9"/>
        <end position="218"/>
    </location>
</feature>
<name>A0AAP6JFN9_9GAMM</name>
<keyword evidence="1" id="KW-0472">Membrane</keyword>
<keyword evidence="1" id="KW-1133">Transmembrane helix</keyword>
<feature type="transmembrane region" description="Helical" evidence="1">
    <location>
        <begin position="203"/>
        <end position="221"/>
    </location>
</feature>
<evidence type="ECO:0000259" key="2">
    <source>
        <dbReference type="Pfam" id="PF13386"/>
    </source>
</evidence>
<protein>
    <submittedName>
        <fullName evidence="3">Sulfite exporter TauE/SafE family protein</fullName>
    </submittedName>
</protein>
<evidence type="ECO:0000313" key="3">
    <source>
        <dbReference type="EMBL" id="MEA5445973.1"/>
    </source>
</evidence>
<dbReference type="InterPro" id="IPR039447">
    <property type="entry name" value="UreH-like_TM_dom"/>
</dbReference>
<dbReference type="EMBL" id="JAYGII010000018">
    <property type="protein sequence ID" value="MEA5445973.1"/>
    <property type="molecule type" value="Genomic_DNA"/>
</dbReference>
<feature type="transmembrane region" description="Helical" evidence="1">
    <location>
        <begin position="169"/>
        <end position="191"/>
    </location>
</feature>
<dbReference type="PANTHER" id="PTHR42208:SF1">
    <property type="entry name" value="HEAVY METAL TRANSPORTER"/>
    <property type="match status" value="1"/>
</dbReference>
<evidence type="ECO:0000313" key="4">
    <source>
        <dbReference type="Proteomes" id="UP001302316"/>
    </source>
</evidence>
<proteinExistence type="predicted"/>
<reference evidence="3 4" key="1">
    <citation type="submission" date="2023-12" db="EMBL/GenBank/DDBJ databases">
        <title>Whole-genome sequencing of halo(alkali)philic microorganisms from hypersaline lakes.</title>
        <authorList>
            <person name="Sorokin D.Y."/>
            <person name="Merkel A.Y."/>
            <person name="Messina E."/>
            <person name="Yakimov M."/>
        </authorList>
    </citation>
    <scope>NUCLEOTIDE SEQUENCE [LARGE SCALE GENOMIC DNA]</scope>
    <source>
        <strain evidence="3 4">AB-CW1</strain>
    </source>
</reference>
<keyword evidence="1" id="KW-0812">Transmembrane</keyword>
<sequence length="252" mass="25643">MGAEITLLAAFVAGLAGSAHCLGMCGGIAGALGMAGGAGQGGLRPGINALAYNLGRIGSYALIGALAAGLVALGGAALSLSHWGGALRLATALILIAIGVQLAFNWAGLRRIEALGGRVWQRLAPLARRFMPPRTPFHALALGALWGWLPCGLVYTLVLAAAVSGNPATGAGIMLAFGLGTLPAMTGTTLLGRQFSRLRGHPAFRRGAGALMIIFGLWTAVMPLGHLNHDHDHPDHGHDHMAVLVADTGPRG</sequence>
<feature type="transmembrane region" description="Helical" evidence="1">
    <location>
        <begin position="59"/>
        <end position="80"/>
    </location>
</feature>
<dbReference type="Proteomes" id="UP001302316">
    <property type="component" value="Unassembled WGS sequence"/>
</dbReference>
<dbReference type="RefSeq" id="WP_346051922.1">
    <property type="nucleotide sequence ID" value="NZ_JAYGII010000018.1"/>
</dbReference>
<keyword evidence="4" id="KW-1185">Reference proteome</keyword>
<feature type="transmembrane region" description="Helical" evidence="1">
    <location>
        <begin position="137"/>
        <end position="163"/>
    </location>
</feature>